<dbReference type="EMBL" id="QOVL01000014">
    <property type="protein sequence ID" value="RXG27580.1"/>
    <property type="molecule type" value="Genomic_DNA"/>
</dbReference>
<sequence>MKQFIDYGFGGTYLRILEEGLVAVNDSFSLLDRPKSTLTVAQLFELAFSKNKNPNLVRIAAESTAIAPDKRSYFKRYLE</sequence>
<dbReference type="SUPFAM" id="SSF50800">
    <property type="entry name" value="PK beta-barrel domain-like"/>
    <property type="match status" value="1"/>
</dbReference>
<dbReference type="AlphaFoldDB" id="A0A4V1KS49"/>
<dbReference type="Proteomes" id="UP000290608">
    <property type="component" value="Unassembled WGS sequence"/>
</dbReference>
<organism evidence="1 2">
    <name type="scientific">Leeuwenhoekiella marinoflava</name>
    <dbReference type="NCBI Taxonomy" id="988"/>
    <lineage>
        <taxon>Bacteria</taxon>
        <taxon>Pseudomonadati</taxon>
        <taxon>Bacteroidota</taxon>
        <taxon>Flavobacteriia</taxon>
        <taxon>Flavobacteriales</taxon>
        <taxon>Flavobacteriaceae</taxon>
        <taxon>Leeuwenhoekiella</taxon>
    </lineage>
</organism>
<name>A0A4V1KS49_9FLAO</name>
<dbReference type="STRING" id="1122159.SAMN02745246_03096"/>
<dbReference type="InterPro" id="IPR011037">
    <property type="entry name" value="Pyrv_Knase-like_insert_dom_sf"/>
</dbReference>
<gene>
    <name evidence="1" type="ORF">DSL99_2803</name>
</gene>
<accession>A0A4V1KS49</accession>
<evidence type="ECO:0000313" key="2">
    <source>
        <dbReference type="Proteomes" id="UP000290608"/>
    </source>
</evidence>
<comment type="caution">
    <text evidence="1">The sequence shown here is derived from an EMBL/GenBank/DDBJ whole genome shotgun (WGS) entry which is preliminary data.</text>
</comment>
<protein>
    <submittedName>
        <fullName evidence="1">Uncharacterized protein</fullName>
    </submittedName>
</protein>
<reference evidence="1 2" key="1">
    <citation type="submission" date="2018-07" db="EMBL/GenBank/DDBJ databases">
        <title>Leeuwenhoekiella genomics.</title>
        <authorList>
            <person name="Tahon G."/>
            <person name="Willems A."/>
        </authorList>
    </citation>
    <scope>NUCLEOTIDE SEQUENCE [LARGE SCALE GENOMIC DNA]</scope>
    <source>
        <strain evidence="1 2">LMG 1345</strain>
    </source>
</reference>
<dbReference type="Gene3D" id="2.40.33.20">
    <property type="entry name" value="PK beta-barrel domain-like"/>
    <property type="match status" value="1"/>
</dbReference>
<proteinExistence type="predicted"/>
<evidence type="ECO:0000313" key="1">
    <source>
        <dbReference type="EMBL" id="RXG27580.1"/>
    </source>
</evidence>